<name>A0A1C5H193_9ACTN</name>
<dbReference type="AlphaFoldDB" id="A0A1C5H193"/>
<evidence type="ECO:0000313" key="1">
    <source>
        <dbReference type="EMBL" id="SCG39607.1"/>
    </source>
</evidence>
<evidence type="ECO:0000313" key="2">
    <source>
        <dbReference type="Proteomes" id="UP000198226"/>
    </source>
</evidence>
<reference evidence="2" key="1">
    <citation type="submission" date="2016-06" db="EMBL/GenBank/DDBJ databases">
        <authorList>
            <person name="Varghese N."/>
            <person name="Submissions Spin"/>
        </authorList>
    </citation>
    <scope>NUCLEOTIDE SEQUENCE [LARGE SCALE GENOMIC DNA]</scope>
    <source>
        <strain evidence="2">DSM 44983</strain>
    </source>
</reference>
<dbReference type="Proteomes" id="UP000198226">
    <property type="component" value="Chromosome I"/>
</dbReference>
<protein>
    <submittedName>
        <fullName evidence="1">Uncharacterized protein</fullName>
    </submittedName>
</protein>
<organism evidence="1 2">
    <name type="scientific">Micromonospora rifamycinica</name>
    <dbReference type="NCBI Taxonomy" id="291594"/>
    <lineage>
        <taxon>Bacteria</taxon>
        <taxon>Bacillati</taxon>
        <taxon>Actinomycetota</taxon>
        <taxon>Actinomycetes</taxon>
        <taxon>Micromonosporales</taxon>
        <taxon>Micromonosporaceae</taxon>
        <taxon>Micromonospora</taxon>
    </lineage>
</organism>
<gene>
    <name evidence="1" type="ORF">GA0070623_0568</name>
</gene>
<keyword evidence="2" id="KW-1185">Reference proteome</keyword>
<accession>A0A1C5H193</accession>
<sequence length="36" mass="3839">MVNGTQKVVSGNFSNQVYKHNLHYGGAPYAGWTGVG</sequence>
<proteinExistence type="predicted"/>
<dbReference type="EMBL" id="LT607752">
    <property type="protein sequence ID" value="SCG39607.1"/>
    <property type="molecule type" value="Genomic_DNA"/>
</dbReference>